<dbReference type="InterPro" id="IPR020802">
    <property type="entry name" value="TesA-like"/>
</dbReference>
<sequence length="260" mass="26463">MPPPLTVTSSSPSPWIRRYRPASEGRTPLVCLPPAGASASFFAALSRDAPAAVDPWAIALPGREARLGEPAMTTMAVLADAVAGELVDRLDGPAVLLGHSMGGSVAHEVARRLEARAAGSVLHLVVGGRGGPATQRALRPDGVPDDAALVYGLAAAGDTPRELLEDPDVLDLLLPPLRADYALLAAYVPDDAPRLTAGITAVVGRDDPTTTEAGVATWAAATDGPFDARTAPGGHLFLAERTDEVVAAIAAAVAGAADRA</sequence>
<proteinExistence type="inferred from homology"/>
<dbReference type="InterPro" id="IPR012223">
    <property type="entry name" value="TEII"/>
</dbReference>
<evidence type="ECO:0000256" key="1">
    <source>
        <dbReference type="ARBA" id="ARBA00007169"/>
    </source>
</evidence>
<feature type="domain" description="Thioesterase TesA-like" evidence="3">
    <location>
        <begin position="30"/>
        <end position="257"/>
    </location>
</feature>
<dbReference type="AlphaFoldDB" id="A0A6J7FIK2"/>
<dbReference type="InterPro" id="IPR001031">
    <property type="entry name" value="Thioesterase"/>
</dbReference>
<dbReference type="EMBL" id="CAFBMK010000005">
    <property type="protein sequence ID" value="CAB4893738.1"/>
    <property type="molecule type" value="Genomic_DNA"/>
</dbReference>
<dbReference type="PANTHER" id="PTHR11487:SF0">
    <property type="entry name" value="S-ACYL FATTY ACID SYNTHASE THIOESTERASE, MEDIUM CHAIN"/>
    <property type="match status" value="1"/>
</dbReference>
<protein>
    <submittedName>
        <fullName evidence="4">Unannotated protein</fullName>
    </submittedName>
</protein>
<dbReference type="PANTHER" id="PTHR11487">
    <property type="entry name" value="THIOESTERASE"/>
    <property type="match status" value="1"/>
</dbReference>
<dbReference type="Pfam" id="PF00975">
    <property type="entry name" value="Thioesterase"/>
    <property type="match status" value="1"/>
</dbReference>
<evidence type="ECO:0000313" key="4">
    <source>
        <dbReference type="EMBL" id="CAB4893738.1"/>
    </source>
</evidence>
<dbReference type="InterPro" id="IPR029058">
    <property type="entry name" value="AB_hydrolase_fold"/>
</dbReference>
<reference evidence="4" key="1">
    <citation type="submission" date="2020-05" db="EMBL/GenBank/DDBJ databases">
        <authorList>
            <person name="Chiriac C."/>
            <person name="Salcher M."/>
            <person name="Ghai R."/>
            <person name="Kavagutti S V."/>
        </authorList>
    </citation>
    <scope>NUCLEOTIDE SEQUENCE</scope>
</reference>
<evidence type="ECO:0000259" key="3">
    <source>
        <dbReference type="SMART" id="SM00824"/>
    </source>
</evidence>
<name>A0A6J7FIK2_9ZZZZ</name>
<dbReference type="GO" id="GO:0016787">
    <property type="term" value="F:hydrolase activity"/>
    <property type="evidence" value="ECO:0007669"/>
    <property type="project" value="UniProtKB-KW"/>
</dbReference>
<dbReference type="Gene3D" id="3.40.50.1820">
    <property type="entry name" value="alpha/beta hydrolase"/>
    <property type="match status" value="1"/>
</dbReference>
<dbReference type="GO" id="GO:0008610">
    <property type="term" value="P:lipid biosynthetic process"/>
    <property type="evidence" value="ECO:0007669"/>
    <property type="project" value="TreeGrafter"/>
</dbReference>
<keyword evidence="2" id="KW-0378">Hydrolase</keyword>
<dbReference type="SUPFAM" id="SSF53474">
    <property type="entry name" value="alpha/beta-Hydrolases"/>
    <property type="match status" value="1"/>
</dbReference>
<evidence type="ECO:0000256" key="2">
    <source>
        <dbReference type="ARBA" id="ARBA00022801"/>
    </source>
</evidence>
<comment type="similarity">
    <text evidence="1">Belongs to the thioesterase family.</text>
</comment>
<gene>
    <name evidence="4" type="ORF">UFOPK3564_00169</name>
</gene>
<dbReference type="SMART" id="SM00824">
    <property type="entry name" value="PKS_TE"/>
    <property type="match status" value="1"/>
</dbReference>
<organism evidence="4">
    <name type="scientific">freshwater metagenome</name>
    <dbReference type="NCBI Taxonomy" id="449393"/>
    <lineage>
        <taxon>unclassified sequences</taxon>
        <taxon>metagenomes</taxon>
        <taxon>ecological metagenomes</taxon>
    </lineage>
</organism>
<accession>A0A6J7FIK2</accession>